<comment type="catalytic activity">
    <reaction evidence="1">
        <text>Thiol-dependent hydrolysis of ester, thioester, amide, peptide and isopeptide bonds formed by the C-terminal Gly of ubiquitin (a 76-residue protein attached to proteins as an intracellular targeting signal).</text>
        <dbReference type="EC" id="3.4.19.12"/>
    </reaction>
</comment>
<proteinExistence type="predicted"/>
<evidence type="ECO:0000256" key="5">
    <source>
        <dbReference type="ARBA" id="ARBA00022786"/>
    </source>
</evidence>
<sequence>MAEAAALIPHIHHERQEEGSMLCAQHALNTLLQGNYYDPSQLSDIAKQLDELERSQVDEQTWRQRDQASLNMDDTGYFSVSVLEQALEVWGLRLIRWRSEIMRPFQSKPEEQLAFILNLDSHWFTIRGFTGGYWFNLNSFLEKPSWVGPSYLGALLNAAESEGYSVFVV</sequence>
<dbReference type="STRING" id="1280837.A0A316VH54"/>
<dbReference type="GO" id="GO:0004843">
    <property type="term" value="F:cysteine-type deubiquitinase activity"/>
    <property type="evidence" value="ECO:0007669"/>
    <property type="project" value="UniProtKB-EC"/>
</dbReference>
<dbReference type="OrthoDB" id="10063692at2759"/>
<evidence type="ECO:0000256" key="8">
    <source>
        <dbReference type="ARBA" id="ARBA00023015"/>
    </source>
</evidence>
<dbReference type="GO" id="GO:0016579">
    <property type="term" value="P:protein deubiquitination"/>
    <property type="evidence" value="ECO:0007669"/>
    <property type="project" value="InterPro"/>
</dbReference>
<dbReference type="PROSITE" id="PS50957">
    <property type="entry name" value="JOSEPHIN"/>
    <property type="match status" value="1"/>
</dbReference>
<dbReference type="InterPro" id="IPR006155">
    <property type="entry name" value="Josephin"/>
</dbReference>
<keyword evidence="6 12" id="KW-0378">Hydrolase</keyword>
<feature type="non-terminal residue" evidence="14">
    <location>
        <position position="169"/>
    </location>
</feature>
<feature type="active site" evidence="12">
    <location>
        <position position="122"/>
    </location>
</feature>
<evidence type="ECO:0000256" key="1">
    <source>
        <dbReference type="ARBA" id="ARBA00000707"/>
    </source>
</evidence>
<gene>
    <name evidence="14" type="ORF">FA14DRAFT_121368</name>
</gene>
<dbReference type="GO" id="GO:0006508">
    <property type="term" value="P:proteolysis"/>
    <property type="evidence" value="ECO:0007669"/>
    <property type="project" value="UniProtKB-KW"/>
</dbReference>
<keyword evidence="10" id="KW-0539">Nucleus</keyword>
<dbReference type="PANTHER" id="PTHR14159:SF0">
    <property type="entry name" value="ATAXIN-3-RELATED"/>
    <property type="match status" value="1"/>
</dbReference>
<evidence type="ECO:0000256" key="9">
    <source>
        <dbReference type="ARBA" id="ARBA00023163"/>
    </source>
</evidence>
<accession>A0A316VH54</accession>
<evidence type="ECO:0000256" key="4">
    <source>
        <dbReference type="ARBA" id="ARBA00022670"/>
    </source>
</evidence>
<feature type="domain" description="Josephin" evidence="13">
    <location>
        <begin position="8"/>
        <end position="169"/>
    </location>
</feature>
<evidence type="ECO:0000256" key="2">
    <source>
        <dbReference type="ARBA" id="ARBA00004123"/>
    </source>
</evidence>
<feature type="active site" evidence="12">
    <location>
        <position position="23"/>
    </location>
</feature>
<keyword evidence="5" id="KW-0833">Ubl conjugation pathway</keyword>
<evidence type="ECO:0000313" key="14">
    <source>
        <dbReference type="EMBL" id="PWN35331.1"/>
    </source>
</evidence>
<dbReference type="RefSeq" id="XP_025355633.1">
    <property type="nucleotide sequence ID" value="XM_025496462.1"/>
</dbReference>
<dbReference type="InterPro" id="IPR033865">
    <property type="entry name" value="Ataxin-3"/>
</dbReference>
<reference evidence="14 15" key="1">
    <citation type="journal article" date="2018" name="Mol. Biol. Evol.">
        <title>Broad Genomic Sampling Reveals a Smut Pathogenic Ancestry of the Fungal Clade Ustilaginomycotina.</title>
        <authorList>
            <person name="Kijpornyongpan T."/>
            <person name="Mondo S.J."/>
            <person name="Barry K."/>
            <person name="Sandor L."/>
            <person name="Lee J."/>
            <person name="Lipzen A."/>
            <person name="Pangilinan J."/>
            <person name="LaButti K."/>
            <person name="Hainaut M."/>
            <person name="Henrissat B."/>
            <person name="Grigoriev I.V."/>
            <person name="Spatafora J.W."/>
            <person name="Aime M.C."/>
        </authorList>
    </citation>
    <scope>NUCLEOTIDE SEQUENCE [LARGE SCALE GENOMIC DNA]</scope>
    <source>
        <strain evidence="14 15">MCA 3882</strain>
    </source>
</reference>
<evidence type="ECO:0000313" key="15">
    <source>
        <dbReference type="Proteomes" id="UP000245771"/>
    </source>
</evidence>
<evidence type="ECO:0000256" key="10">
    <source>
        <dbReference type="ARBA" id="ARBA00023242"/>
    </source>
</evidence>
<evidence type="ECO:0000256" key="3">
    <source>
        <dbReference type="ARBA" id="ARBA00012759"/>
    </source>
</evidence>
<organism evidence="14 15">
    <name type="scientific">Meira miltonrushii</name>
    <dbReference type="NCBI Taxonomy" id="1280837"/>
    <lineage>
        <taxon>Eukaryota</taxon>
        <taxon>Fungi</taxon>
        <taxon>Dikarya</taxon>
        <taxon>Basidiomycota</taxon>
        <taxon>Ustilaginomycotina</taxon>
        <taxon>Exobasidiomycetes</taxon>
        <taxon>Exobasidiales</taxon>
        <taxon>Brachybasidiaceae</taxon>
        <taxon>Meira</taxon>
    </lineage>
</organism>
<dbReference type="EMBL" id="KZ819603">
    <property type="protein sequence ID" value="PWN35331.1"/>
    <property type="molecule type" value="Genomic_DNA"/>
</dbReference>
<comment type="subcellular location">
    <subcellularLocation>
        <location evidence="2">Nucleus</location>
    </subcellularLocation>
</comment>
<dbReference type="PANTHER" id="PTHR14159">
    <property type="entry name" value="ATAXIN-3-RELATED"/>
    <property type="match status" value="1"/>
</dbReference>
<keyword evidence="7" id="KW-0788">Thiol protease</keyword>
<evidence type="ECO:0000259" key="13">
    <source>
        <dbReference type="PROSITE" id="PS50957"/>
    </source>
</evidence>
<dbReference type="Pfam" id="PF02099">
    <property type="entry name" value="Josephin"/>
    <property type="match status" value="1"/>
</dbReference>
<keyword evidence="8" id="KW-0805">Transcription regulation</keyword>
<protein>
    <recommendedName>
        <fullName evidence="3">ubiquitinyl hydrolase 1</fullName>
        <ecNumber evidence="3">3.4.19.12</ecNumber>
    </recommendedName>
</protein>
<dbReference type="GeneID" id="37018243"/>
<dbReference type="GO" id="GO:0005634">
    <property type="term" value="C:nucleus"/>
    <property type="evidence" value="ECO:0007669"/>
    <property type="project" value="UniProtKB-SubCell"/>
</dbReference>
<dbReference type="PRINTS" id="PR01233">
    <property type="entry name" value="JOSEPHIN"/>
</dbReference>
<feature type="active site" description="Proton acceptor" evidence="11">
    <location>
        <position position="122"/>
    </location>
</feature>
<evidence type="ECO:0000256" key="12">
    <source>
        <dbReference type="PROSITE-ProRule" id="PRU00331"/>
    </source>
</evidence>
<dbReference type="InParanoid" id="A0A316VH54"/>
<keyword evidence="9" id="KW-0804">Transcription</keyword>
<dbReference type="EC" id="3.4.19.12" evidence="3"/>
<evidence type="ECO:0000256" key="6">
    <source>
        <dbReference type="ARBA" id="ARBA00022801"/>
    </source>
</evidence>
<feature type="active site" description="Nucleophile" evidence="11">
    <location>
        <position position="23"/>
    </location>
</feature>
<keyword evidence="4" id="KW-0645">Protease</keyword>
<keyword evidence="15" id="KW-1185">Reference proteome</keyword>
<evidence type="ECO:0000256" key="11">
    <source>
        <dbReference type="PIRSR" id="PIRSR633865-1"/>
    </source>
</evidence>
<dbReference type="Gene3D" id="1.10.287.10">
    <property type="entry name" value="S15/NS1, RNA-binding"/>
    <property type="match status" value="1"/>
</dbReference>
<dbReference type="SMART" id="SM01246">
    <property type="entry name" value="Josephin"/>
    <property type="match status" value="1"/>
</dbReference>
<name>A0A316VH54_9BASI</name>
<dbReference type="Gene3D" id="3.90.70.40">
    <property type="match status" value="1"/>
</dbReference>
<evidence type="ECO:0000256" key="7">
    <source>
        <dbReference type="ARBA" id="ARBA00022807"/>
    </source>
</evidence>
<dbReference type="Proteomes" id="UP000245771">
    <property type="component" value="Unassembled WGS sequence"/>
</dbReference>
<feature type="active site" evidence="11 12">
    <location>
        <position position="138"/>
    </location>
</feature>
<dbReference type="AlphaFoldDB" id="A0A316VH54"/>